<dbReference type="CDD" id="cd14014">
    <property type="entry name" value="STKc_PknB_like"/>
    <property type="match status" value="1"/>
</dbReference>
<dbReference type="EMBL" id="JAPNKE010000002">
    <property type="protein sequence ID" value="MCY1008650.1"/>
    <property type="molecule type" value="Genomic_DNA"/>
</dbReference>
<accession>A0A9X3IZ34</accession>
<dbReference type="PROSITE" id="PS00108">
    <property type="entry name" value="PROTEIN_KINASE_ST"/>
    <property type="match status" value="1"/>
</dbReference>
<dbReference type="SUPFAM" id="SSF56112">
    <property type="entry name" value="Protein kinase-like (PK-like)"/>
    <property type="match status" value="1"/>
</dbReference>
<dbReference type="InterPro" id="IPR011009">
    <property type="entry name" value="Kinase-like_dom_sf"/>
</dbReference>
<protein>
    <submittedName>
        <fullName evidence="7">Serine/threonine-protein kinase</fullName>
    </submittedName>
</protein>
<proteinExistence type="predicted"/>
<dbReference type="InterPro" id="IPR008271">
    <property type="entry name" value="Ser/Thr_kinase_AS"/>
</dbReference>
<sequence length="330" mass="36035">MSNELRLRRRLAALKTQPALPPELRGSPSSSRTVFTEVLRDTPLPLDTIAGRYRLGDIIGVGGMGLVVSATDLESDRPVAIKFLLPDARFEADMLEKFVREARVLMRVHGDHVTQILDAGNLGNGAPFIVMERLLGTDLDTLLERRGSLPAGEAADLLHQACLGVAQVHAAGILHLDLKPSNLFLARSEAGPPIVKVLDFGVARPWQPDEATPRDAATELDTAGSPHYMSPEQLVEATTTDVRSDVWSLGVILFEMLAGIRPFEAESMTEVCAQVLTAQPPRLSQWRSDLPPGLEQIVLRCLQKDRHKRFATVDALAGALALFVPGREER</sequence>
<dbReference type="InterPro" id="IPR000719">
    <property type="entry name" value="Prot_kinase_dom"/>
</dbReference>
<dbReference type="Gene3D" id="3.30.200.20">
    <property type="entry name" value="Phosphorylase Kinase, domain 1"/>
    <property type="match status" value="1"/>
</dbReference>
<keyword evidence="8" id="KW-1185">Reference proteome</keyword>
<feature type="binding site" evidence="5">
    <location>
        <position position="82"/>
    </location>
    <ligand>
        <name>ATP</name>
        <dbReference type="ChEBI" id="CHEBI:30616"/>
    </ligand>
</feature>
<keyword evidence="3 7" id="KW-0418">Kinase</keyword>
<evidence type="ECO:0000256" key="4">
    <source>
        <dbReference type="ARBA" id="ARBA00022840"/>
    </source>
</evidence>
<evidence type="ECO:0000313" key="8">
    <source>
        <dbReference type="Proteomes" id="UP001150924"/>
    </source>
</evidence>
<evidence type="ECO:0000313" key="7">
    <source>
        <dbReference type="EMBL" id="MCY1008650.1"/>
    </source>
</evidence>
<keyword evidence="1" id="KW-0808">Transferase</keyword>
<name>A0A9X3IZ34_9BACT</name>
<dbReference type="InterPro" id="IPR017441">
    <property type="entry name" value="Protein_kinase_ATP_BS"/>
</dbReference>
<dbReference type="PROSITE" id="PS50011">
    <property type="entry name" value="PROTEIN_KINASE_DOM"/>
    <property type="match status" value="1"/>
</dbReference>
<evidence type="ECO:0000256" key="2">
    <source>
        <dbReference type="ARBA" id="ARBA00022741"/>
    </source>
</evidence>
<dbReference type="PANTHER" id="PTHR43289">
    <property type="entry name" value="MITOGEN-ACTIVATED PROTEIN KINASE KINASE KINASE 20-RELATED"/>
    <property type="match status" value="1"/>
</dbReference>
<evidence type="ECO:0000256" key="1">
    <source>
        <dbReference type="ARBA" id="ARBA00022679"/>
    </source>
</evidence>
<dbReference type="Pfam" id="PF00069">
    <property type="entry name" value="Pkinase"/>
    <property type="match status" value="1"/>
</dbReference>
<evidence type="ECO:0000256" key="5">
    <source>
        <dbReference type="PROSITE-ProRule" id="PRU10141"/>
    </source>
</evidence>
<dbReference type="GO" id="GO:0004674">
    <property type="term" value="F:protein serine/threonine kinase activity"/>
    <property type="evidence" value="ECO:0007669"/>
    <property type="project" value="TreeGrafter"/>
</dbReference>
<dbReference type="RefSeq" id="WP_267771255.1">
    <property type="nucleotide sequence ID" value="NZ_JAPNKE010000002.1"/>
</dbReference>
<keyword evidence="2 5" id="KW-0547">Nucleotide-binding</keyword>
<organism evidence="7 8">
    <name type="scientific">Nannocystis pusilla</name>
    <dbReference type="NCBI Taxonomy" id="889268"/>
    <lineage>
        <taxon>Bacteria</taxon>
        <taxon>Pseudomonadati</taxon>
        <taxon>Myxococcota</taxon>
        <taxon>Polyangia</taxon>
        <taxon>Nannocystales</taxon>
        <taxon>Nannocystaceae</taxon>
        <taxon>Nannocystis</taxon>
    </lineage>
</organism>
<dbReference type="Gene3D" id="1.10.510.10">
    <property type="entry name" value="Transferase(Phosphotransferase) domain 1"/>
    <property type="match status" value="1"/>
</dbReference>
<feature type="domain" description="Protein kinase" evidence="6">
    <location>
        <begin position="53"/>
        <end position="323"/>
    </location>
</feature>
<evidence type="ECO:0000256" key="3">
    <source>
        <dbReference type="ARBA" id="ARBA00022777"/>
    </source>
</evidence>
<dbReference type="SMART" id="SM00220">
    <property type="entry name" value="S_TKc"/>
    <property type="match status" value="1"/>
</dbReference>
<gene>
    <name evidence="7" type="ORF">OV079_24415</name>
</gene>
<dbReference type="AlphaFoldDB" id="A0A9X3IZ34"/>
<dbReference type="GO" id="GO:0005524">
    <property type="term" value="F:ATP binding"/>
    <property type="evidence" value="ECO:0007669"/>
    <property type="project" value="UniProtKB-UniRule"/>
</dbReference>
<keyword evidence="4 5" id="KW-0067">ATP-binding</keyword>
<dbReference type="Proteomes" id="UP001150924">
    <property type="component" value="Unassembled WGS sequence"/>
</dbReference>
<comment type="caution">
    <text evidence="7">The sequence shown here is derived from an EMBL/GenBank/DDBJ whole genome shotgun (WGS) entry which is preliminary data.</text>
</comment>
<reference evidence="7" key="1">
    <citation type="submission" date="2022-11" db="EMBL/GenBank/DDBJ databases">
        <title>Minimal conservation of predation-associated metabolite biosynthetic gene clusters underscores biosynthetic potential of Myxococcota including descriptions for ten novel species: Archangium lansinium sp. nov., Myxococcus landrumus sp. nov., Nannocystis bai.</title>
        <authorList>
            <person name="Ahearne A."/>
            <person name="Stevens C."/>
            <person name="Phillips K."/>
        </authorList>
    </citation>
    <scope>NUCLEOTIDE SEQUENCE</scope>
    <source>
        <strain evidence="7">Na p29</strain>
    </source>
</reference>
<evidence type="ECO:0000259" key="6">
    <source>
        <dbReference type="PROSITE" id="PS50011"/>
    </source>
</evidence>
<dbReference type="PROSITE" id="PS00107">
    <property type="entry name" value="PROTEIN_KINASE_ATP"/>
    <property type="match status" value="1"/>
</dbReference>
<dbReference type="PANTHER" id="PTHR43289:SF6">
    <property type="entry name" value="SERINE_THREONINE-PROTEIN KINASE NEKL-3"/>
    <property type="match status" value="1"/>
</dbReference>